<dbReference type="Proteomes" id="UP000821845">
    <property type="component" value="Chromosome 4"/>
</dbReference>
<comment type="caution">
    <text evidence="1">The sequence shown here is derived from an EMBL/GenBank/DDBJ whole genome shotgun (WGS) entry which is preliminary data.</text>
</comment>
<keyword evidence="2" id="KW-1185">Reference proteome</keyword>
<evidence type="ECO:0000313" key="2">
    <source>
        <dbReference type="Proteomes" id="UP000821845"/>
    </source>
</evidence>
<organism evidence="1 2">
    <name type="scientific">Hyalomma asiaticum</name>
    <name type="common">Tick</name>
    <dbReference type="NCBI Taxonomy" id="266040"/>
    <lineage>
        <taxon>Eukaryota</taxon>
        <taxon>Metazoa</taxon>
        <taxon>Ecdysozoa</taxon>
        <taxon>Arthropoda</taxon>
        <taxon>Chelicerata</taxon>
        <taxon>Arachnida</taxon>
        <taxon>Acari</taxon>
        <taxon>Parasitiformes</taxon>
        <taxon>Ixodida</taxon>
        <taxon>Ixodoidea</taxon>
        <taxon>Ixodidae</taxon>
        <taxon>Hyalomminae</taxon>
        <taxon>Hyalomma</taxon>
    </lineage>
</organism>
<gene>
    <name evidence="1" type="ORF">HPB50_024529</name>
</gene>
<dbReference type="EMBL" id="CM023484">
    <property type="protein sequence ID" value="KAH6934457.1"/>
    <property type="molecule type" value="Genomic_DNA"/>
</dbReference>
<name>A0ACB7SGZ2_HYAAI</name>
<protein>
    <submittedName>
        <fullName evidence="1">Uncharacterized protein</fullName>
    </submittedName>
</protein>
<sequence>MVGGSGQQATPPGSAVALAAAAPLSRGGSRASRDAASTTSLPASGSGDPRSLTALLLPYGQCSSVRREQLNIRGYASLRDTEAVKRHAVSTGSFCKRGLSKGAGGDLYGGAEEERAAPRCAALLARLRDRARGSMERLPGFAALPAPAAYPSLAPGAKWSAPIVRL</sequence>
<evidence type="ECO:0000313" key="1">
    <source>
        <dbReference type="EMBL" id="KAH6934457.1"/>
    </source>
</evidence>
<accession>A0ACB7SGZ2</accession>
<proteinExistence type="predicted"/>
<reference evidence="1" key="1">
    <citation type="submission" date="2020-05" db="EMBL/GenBank/DDBJ databases">
        <title>Large-scale comparative analyses of tick genomes elucidate their genetic diversity and vector capacities.</title>
        <authorList>
            <person name="Jia N."/>
            <person name="Wang J."/>
            <person name="Shi W."/>
            <person name="Du L."/>
            <person name="Sun Y."/>
            <person name="Zhan W."/>
            <person name="Jiang J."/>
            <person name="Wang Q."/>
            <person name="Zhang B."/>
            <person name="Ji P."/>
            <person name="Sakyi L.B."/>
            <person name="Cui X."/>
            <person name="Yuan T."/>
            <person name="Jiang B."/>
            <person name="Yang W."/>
            <person name="Lam T.T.-Y."/>
            <person name="Chang Q."/>
            <person name="Ding S."/>
            <person name="Wang X."/>
            <person name="Zhu J."/>
            <person name="Ruan X."/>
            <person name="Zhao L."/>
            <person name="Wei J."/>
            <person name="Que T."/>
            <person name="Du C."/>
            <person name="Cheng J."/>
            <person name="Dai P."/>
            <person name="Han X."/>
            <person name="Huang E."/>
            <person name="Gao Y."/>
            <person name="Liu J."/>
            <person name="Shao H."/>
            <person name="Ye R."/>
            <person name="Li L."/>
            <person name="Wei W."/>
            <person name="Wang X."/>
            <person name="Wang C."/>
            <person name="Yang T."/>
            <person name="Huo Q."/>
            <person name="Li W."/>
            <person name="Guo W."/>
            <person name="Chen H."/>
            <person name="Zhou L."/>
            <person name="Ni X."/>
            <person name="Tian J."/>
            <person name="Zhou Y."/>
            <person name="Sheng Y."/>
            <person name="Liu T."/>
            <person name="Pan Y."/>
            <person name="Xia L."/>
            <person name="Li J."/>
            <person name="Zhao F."/>
            <person name="Cao W."/>
        </authorList>
    </citation>
    <scope>NUCLEOTIDE SEQUENCE</scope>
    <source>
        <strain evidence="1">Hyas-2018</strain>
    </source>
</reference>